<name>A0A7W6JX68_9SPHN</name>
<evidence type="ECO:0000256" key="6">
    <source>
        <dbReference type="ARBA" id="ARBA00022777"/>
    </source>
</evidence>
<dbReference type="Proteomes" id="UP000557392">
    <property type="component" value="Unassembled WGS sequence"/>
</dbReference>
<evidence type="ECO:0000256" key="3">
    <source>
        <dbReference type="ARBA" id="ARBA00022553"/>
    </source>
</evidence>
<dbReference type="Pfam" id="PF07568">
    <property type="entry name" value="HisKA_2"/>
    <property type="match status" value="1"/>
</dbReference>
<reference evidence="10 11" key="1">
    <citation type="submission" date="2020-08" db="EMBL/GenBank/DDBJ databases">
        <title>Genomic Encyclopedia of Type Strains, Phase IV (KMG-IV): sequencing the most valuable type-strain genomes for metagenomic binning, comparative biology and taxonomic classification.</title>
        <authorList>
            <person name="Goeker M."/>
        </authorList>
    </citation>
    <scope>NUCLEOTIDE SEQUENCE [LARGE SCALE GENOMIC DNA]</scope>
    <source>
        <strain evidence="10 11">DSM 101806</strain>
    </source>
</reference>
<keyword evidence="8" id="KW-0812">Transmembrane</keyword>
<accession>A0A7W6JX68</accession>
<protein>
    <recommendedName>
        <fullName evidence="2">histidine kinase</fullName>
        <ecNumber evidence="2">2.7.13.3</ecNumber>
    </recommendedName>
</protein>
<evidence type="ECO:0000256" key="8">
    <source>
        <dbReference type="SAM" id="Phobius"/>
    </source>
</evidence>
<keyword evidence="8" id="KW-0472">Membrane</keyword>
<feature type="transmembrane region" description="Helical" evidence="8">
    <location>
        <begin position="27"/>
        <end position="47"/>
    </location>
</feature>
<keyword evidence="8" id="KW-1133">Transmembrane helix</keyword>
<organism evidence="10 11">
    <name type="scientific">Sphingomonas kyeonggiensis</name>
    <dbReference type="NCBI Taxonomy" id="1268553"/>
    <lineage>
        <taxon>Bacteria</taxon>
        <taxon>Pseudomonadati</taxon>
        <taxon>Pseudomonadota</taxon>
        <taxon>Alphaproteobacteria</taxon>
        <taxon>Sphingomonadales</taxon>
        <taxon>Sphingomonadaceae</taxon>
        <taxon>Sphingomonas</taxon>
    </lineage>
</organism>
<dbReference type="GO" id="GO:0004673">
    <property type="term" value="F:protein histidine kinase activity"/>
    <property type="evidence" value="ECO:0007669"/>
    <property type="project" value="UniProtKB-EC"/>
</dbReference>
<evidence type="ECO:0000256" key="1">
    <source>
        <dbReference type="ARBA" id="ARBA00000085"/>
    </source>
</evidence>
<evidence type="ECO:0000259" key="9">
    <source>
        <dbReference type="Pfam" id="PF07568"/>
    </source>
</evidence>
<evidence type="ECO:0000313" key="11">
    <source>
        <dbReference type="Proteomes" id="UP000557392"/>
    </source>
</evidence>
<dbReference type="GO" id="GO:0005524">
    <property type="term" value="F:ATP binding"/>
    <property type="evidence" value="ECO:0007669"/>
    <property type="project" value="UniProtKB-KW"/>
</dbReference>
<evidence type="ECO:0000256" key="2">
    <source>
        <dbReference type="ARBA" id="ARBA00012438"/>
    </source>
</evidence>
<keyword evidence="11" id="KW-1185">Reference proteome</keyword>
<dbReference type="RefSeq" id="WP_246426336.1">
    <property type="nucleotide sequence ID" value="NZ_JACIEH010000005.1"/>
</dbReference>
<dbReference type="PANTHER" id="PTHR41523">
    <property type="entry name" value="TWO-COMPONENT SYSTEM SENSOR PROTEIN"/>
    <property type="match status" value="1"/>
</dbReference>
<dbReference type="EC" id="2.7.13.3" evidence="2"/>
<gene>
    <name evidence="10" type="ORF">GGR46_004809</name>
</gene>
<feature type="transmembrane region" description="Helical" evidence="8">
    <location>
        <begin position="238"/>
        <end position="264"/>
    </location>
</feature>
<dbReference type="InterPro" id="IPR011495">
    <property type="entry name" value="Sig_transdc_His_kin_sub2_dim/P"/>
</dbReference>
<sequence>MEISEEEPRAKVRPAAALGAMPTGAKVFIYLIVCLLPLALIALFTTLQSTRNADTEARARLRVAASESSDVLRDLLVNHIGQLSSSLEALEANPHDAPACTRLAGTFATATGARFAIADAGGRVICGQNFAHADEDALQPRQVRTVLADGGMAVRIGGNRGGTATAFYPAASLASIAQPSGFVPEYGAALVGHGDRLVLRKLQGGGPLDRRETVPNDLGLDGVEFEMSMLGTPITSPMIINTVVLVLMWIAAAGISWLVVDILLIRPLRRLRASVGAYKPGEVIDIKRFGEMPAAEIRELGDTFREISRTVQAHEADLAEGLVRQTKLTREVHHRVKNNLQVIASLINFHARSAKSEEATEAYASIQRRVDALAVVHRHHYAELEENRGLDLRSVIGELAANIRATAPERAQGLGVTLDLTPVLVNQDVAIAIAFLLTEIVELAMSCNPAAQIRISIKLIEGDDTRALLRITSPALVESQALEELVENRYGRVIGGLARQLRTKLHHDPLTGAYEAAIAITGRP</sequence>
<dbReference type="PANTHER" id="PTHR41523:SF8">
    <property type="entry name" value="ETHYLENE RESPONSE SENSOR PROTEIN"/>
    <property type="match status" value="1"/>
</dbReference>
<keyword evidence="3" id="KW-0597">Phosphoprotein</keyword>
<evidence type="ECO:0000256" key="5">
    <source>
        <dbReference type="ARBA" id="ARBA00022741"/>
    </source>
</evidence>
<proteinExistence type="predicted"/>
<comment type="catalytic activity">
    <reaction evidence="1">
        <text>ATP + protein L-histidine = ADP + protein N-phospho-L-histidine.</text>
        <dbReference type="EC" id="2.7.13.3"/>
    </reaction>
</comment>
<keyword evidence="6 10" id="KW-0418">Kinase</keyword>
<keyword evidence="7" id="KW-0067">ATP-binding</keyword>
<feature type="domain" description="Signal transduction histidine kinase subgroup 2 dimerisation and phosphoacceptor" evidence="9">
    <location>
        <begin position="331"/>
        <end position="405"/>
    </location>
</feature>
<comment type="caution">
    <text evidence="10">The sequence shown here is derived from an EMBL/GenBank/DDBJ whole genome shotgun (WGS) entry which is preliminary data.</text>
</comment>
<dbReference type="EMBL" id="JACIEH010000005">
    <property type="protein sequence ID" value="MBB4101219.1"/>
    <property type="molecule type" value="Genomic_DNA"/>
</dbReference>
<dbReference type="Gene3D" id="3.30.450.20">
    <property type="entry name" value="PAS domain"/>
    <property type="match status" value="1"/>
</dbReference>
<evidence type="ECO:0000256" key="7">
    <source>
        <dbReference type="ARBA" id="ARBA00022840"/>
    </source>
</evidence>
<dbReference type="AlphaFoldDB" id="A0A7W6JX68"/>
<keyword evidence="4" id="KW-0808">Transferase</keyword>
<evidence type="ECO:0000313" key="10">
    <source>
        <dbReference type="EMBL" id="MBB4101219.1"/>
    </source>
</evidence>
<keyword evidence="5" id="KW-0547">Nucleotide-binding</keyword>
<evidence type="ECO:0000256" key="4">
    <source>
        <dbReference type="ARBA" id="ARBA00022679"/>
    </source>
</evidence>